<keyword evidence="1" id="KW-0472">Membrane</keyword>
<dbReference type="Proteomes" id="UP000361836">
    <property type="component" value="Unassembled WGS sequence"/>
</dbReference>
<name>A0A5K1IG88_9ACTN</name>
<evidence type="ECO:0000256" key="1">
    <source>
        <dbReference type="SAM" id="Phobius"/>
    </source>
</evidence>
<dbReference type="OrthoDB" id="3197045at2"/>
<evidence type="ECO:0000313" key="3">
    <source>
        <dbReference type="Proteomes" id="UP000361836"/>
    </source>
</evidence>
<keyword evidence="1" id="KW-1133">Transmembrane helix</keyword>
<feature type="transmembrane region" description="Helical" evidence="1">
    <location>
        <begin position="21"/>
        <end position="44"/>
    </location>
</feature>
<sequence length="265" mass="28646">MSTMQTRLDDAHKWIESHRAQALAVLVLLAAIVLIVGLSLSWFVGSKSLSTVGKIQTPAQLKVLGPNQTTIEPIEISYDESRGDAKNADGTVTVRRAFCVQSDNDDDPGAGQAFELQVANTTNITGLTINVYRVKVNDPSAPRGDVVGLDGLNRTYSWSKKGTPIAFTFINSADGTGALAKELEANDPTYGTYKSVQKNARPLYRYHTFQKADLDGWNGTKANAATNFIIECTWNPGVVTTGSTKVSNVKETDMVYLIARGTNAN</sequence>
<keyword evidence="1" id="KW-0812">Transmembrane</keyword>
<keyword evidence="3" id="KW-1185">Reference proteome</keyword>
<dbReference type="RefSeq" id="WP_152074468.1">
    <property type="nucleotide sequence ID" value="NZ_CAAKNU010000050.1"/>
</dbReference>
<accession>A0A5K1IG88</accession>
<organism evidence="2 3">
    <name type="scientific">Collinsella aerofaciens</name>
    <dbReference type="NCBI Taxonomy" id="74426"/>
    <lineage>
        <taxon>Bacteria</taxon>
        <taxon>Bacillati</taxon>
        <taxon>Actinomycetota</taxon>
        <taxon>Coriobacteriia</taxon>
        <taxon>Coriobacteriales</taxon>
        <taxon>Coriobacteriaceae</taxon>
        <taxon>Collinsella</taxon>
    </lineage>
</organism>
<dbReference type="AlphaFoldDB" id="A0A5K1IG88"/>
<gene>
    <name evidence="2" type="ORF">KCJAJFAP_00103</name>
</gene>
<dbReference type="EMBL" id="CABWIE010000019">
    <property type="protein sequence ID" value="VWL94952.1"/>
    <property type="molecule type" value="Genomic_DNA"/>
</dbReference>
<reference evidence="2 3" key="1">
    <citation type="submission" date="2019-10" db="EMBL/GenBank/DDBJ databases">
        <authorList>
            <person name="Wolf R A."/>
        </authorList>
    </citation>
    <scope>NUCLEOTIDE SEQUENCE [LARGE SCALE GENOMIC DNA]</scope>
    <source>
        <strain evidence="2">Collinsella_aerofaciens_MC2</strain>
    </source>
</reference>
<protein>
    <submittedName>
        <fullName evidence="2">Uncharacterized protein</fullName>
    </submittedName>
</protein>
<evidence type="ECO:0000313" key="2">
    <source>
        <dbReference type="EMBL" id="VWL94952.1"/>
    </source>
</evidence>
<proteinExistence type="predicted"/>